<dbReference type="EMBL" id="SMFY01000001">
    <property type="protein sequence ID" value="TCK31188.1"/>
    <property type="molecule type" value="Genomic_DNA"/>
</dbReference>
<name>A0A4R1I846_ANCAQ</name>
<sequence length="156" mass="16523">MIVCSCNVLSDRQIRSAVTETPASVRTVGQVYRCLGCSAQCGRCARTIRKLLDDVNASACGSCPLDCPVSAQAPGQPAQPHGGHSHVGHGHATHSQTEPAYGGHGEHFHPHAQNHAHAHGEQGHAHSNGRHTRTPRRLVPGDHPRRAHLGHAVAAE</sequence>
<feature type="compositionally biased region" description="Basic residues" evidence="9">
    <location>
        <begin position="127"/>
        <end position="136"/>
    </location>
</feature>
<dbReference type="AlphaFoldDB" id="A0A4R1I846"/>
<feature type="compositionally biased region" description="Basic residues" evidence="9">
    <location>
        <begin position="83"/>
        <end position="92"/>
    </location>
</feature>
<keyword evidence="1" id="KW-0813">Transport</keyword>
<evidence type="ECO:0000259" key="10">
    <source>
        <dbReference type="Pfam" id="PF04324"/>
    </source>
</evidence>
<evidence type="ECO:0000256" key="4">
    <source>
        <dbReference type="ARBA" id="ARBA00022982"/>
    </source>
</evidence>
<gene>
    <name evidence="11" type="ORF">EV667_1294</name>
</gene>
<dbReference type="GO" id="GO:0046872">
    <property type="term" value="F:metal ion binding"/>
    <property type="evidence" value="ECO:0007669"/>
    <property type="project" value="UniProtKB-KW"/>
</dbReference>
<evidence type="ECO:0000256" key="7">
    <source>
        <dbReference type="ARBA" id="ARBA00039386"/>
    </source>
</evidence>
<dbReference type="OrthoDB" id="7428628at2"/>
<keyword evidence="5" id="KW-0408">Iron</keyword>
<feature type="domain" description="BFD-like [2Fe-2S]-binding" evidence="10">
    <location>
        <begin position="2"/>
        <end position="53"/>
    </location>
</feature>
<evidence type="ECO:0000313" key="11">
    <source>
        <dbReference type="EMBL" id="TCK31188.1"/>
    </source>
</evidence>
<keyword evidence="4" id="KW-0249">Electron transport</keyword>
<dbReference type="Pfam" id="PF04324">
    <property type="entry name" value="Fer2_BFD"/>
    <property type="match status" value="1"/>
</dbReference>
<reference evidence="11 12" key="1">
    <citation type="submission" date="2019-03" db="EMBL/GenBank/DDBJ databases">
        <title>Genomic Encyclopedia of Type Strains, Phase IV (KMG-IV): sequencing the most valuable type-strain genomes for metagenomic binning, comparative biology and taxonomic classification.</title>
        <authorList>
            <person name="Goeker M."/>
        </authorList>
    </citation>
    <scope>NUCLEOTIDE SEQUENCE [LARGE SCALE GENOMIC DNA]</scope>
    <source>
        <strain evidence="11 12">DSM 101</strain>
    </source>
</reference>
<keyword evidence="2" id="KW-0001">2Fe-2S</keyword>
<comment type="similarity">
    <text evidence="8">Belongs to the Bfd family.</text>
</comment>
<feature type="region of interest" description="Disordered" evidence="9">
    <location>
        <begin position="72"/>
        <end position="156"/>
    </location>
</feature>
<evidence type="ECO:0000256" key="2">
    <source>
        <dbReference type="ARBA" id="ARBA00022714"/>
    </source>
</evidence>
<dbReference type="InterPro" id="IPR007419">
    <property type="entry name" value="BFD-like_2Fe2S-bd_dom"/>
</dbReference>
<dbReference type="RefSeq" id="WP_131834423.1">
    <property type="nucleotide sequence ID" value="NZ_SMFY01000001.1"/>
</dbReference>
<evidence type="ECO:0000256" key="9">
    <source>
        <dbReference type="SAM" id="MobiDB-lite"/>
    </source>
</evidence>
<dbReference type="Gene3D" id="1.10.10.1100">
    <property type="entry name" value="BFD-like [2Fe-2S]-binding domain"/>
    <property type="match status" value="1"/>
</dbReference>
<keyword evidence="3" id="KW-0479">Metal-binding</keyword>
<comment type="caution">
    <text evidence="11">The sequence shown here is derived from an EMBL/GenBank/DDBJ whole genome shotgun (WGS) entry which is preliminary data.</text>
</comment>
<proteinExistence type="inferred from homology"/>
<dbReference type="PANTHER" id="PTHR37424:SF1">
    <property type="entry name" value="BACTERIOFERRITIN-ASSOCIATED FERREDOXIN"/>
    <property type="match status" value="1"/>
</dbReference>
<protein>
    <recommendedName>
        <fullName evidence="7">Bacterioferritin-associated ferredoxin</fullName>
    </recommendedName>
</protein>
<evidence type="ECO:0000256" key="8">
    <source>
        <dbReference type="ARBA" id="ARBA00046332"/>
    </source>
</evidence>
<dbReference type="GO" id="GO:0051537">
    <property type="term" value="F:2 iron, 2 sulfur cluster binding"/>
    <property type="evidence" value="ECO:0007669"/>
    <property type="project" value="UniProtKB-KW"/>
</dbReference>
<organism evidence="11 12">
    <name type="scientific">Ancylobacter aquaticus</name>
    <dbReference type="NCBI Taxonomy" id="100"/>
    <lineage>
        <taxon>Bacteria</taxon>
        <taxon>Pseudomonadati</taxon>
        <taxon>Pseudomonadota</taxon>
        <taxon>Alphaproteobacteria</taxon>
        <taxon>Hyphomicrobiales</taxon>
        <taxon>Xanthobacteraceae</taxon>
        <taxon>Ancylobacter</taxon>
    </lineage>
</organism>
<keyword evidence="6" id="KW-0411">Iron-sulfur</keyword>
<evidence type="ECO:0000256" key="6">
    <source>
        <dbReference type="ARBA" id="ARBA00023014"/>
    </source>
</evidence>
<accession>A0A4R1I846</accession>
<evidence type="ECO:0000256" key="5">
    <source>
        <dbReference type="ARBA" id="ARBA00023004"/>
    </source>
</evidence>
<evidence type="ECO:0000256" key="3">
    <source>
        <dbReference type="ARBA" id="ARBA00022723"/>
    </source>
</evidence>
<dbReference type="Proteomes" id="UP000295030">
    <property type="component" value="Unassembled WGS sequence"/>
</dbReference>
<evidence type="ECO:0000313" key="12">
    <source>
        <dbReference type="Proteomes" id="UP000295030"/>
    </source>
</evidence>
<keyword evidence="12" id="KW-1185">Reference proteome</keyword>
<evidence type="ECO:0000256" key="1">
    <source>
        <dbReference type="ARBA" id="ARBA00022448"/>
    </source>
</evidence>
<dbReference type="PANTHER" id="PTHR37424">
    <property type="entry name" value="BACTERIOFERRITIN-ASSOCIATED FERREDOXIN"/>
    <property type="match status" value="1"/>
</dbReference>
<dbReference type="InterPro" id="IPR041854">
    <property type="entry name" value="BFD-like_2Fe2S-bd_dom_sf"/>
</dbReference>
<dbReference type="InterPro" id="IPR052371">
    <property type="entry name" value="BFD-associated_ferredoxin"/>
</dbReference>